<dbReference type="SUPFAM" id="SSF51430">
    <property type="entry name" value="NAD(P)-linked oxidoreductase"/>
    <property type="match status" value="1"/>
</dbReference>
<evidence type="ECO:0000256" key="1">
    <source>
        <dbReference type="PIRSR" id="PIRSR000097-1"/>
    </source>
</evidence>
<dbReference type="InterPro" id="IPR036812">
    <property type="entry name" value="NAD(P)_OxRdtase_dom_sf"/>
</dbReference>
<organism evidence="5 6">
    <name type="scientific">Shinella granuli</name>
    <dbReference type="NCBI Taxonomy" id="323621"/>
    <lineage>
        <taxon>Bacteria</taxon>
        <taxon>Pseudomonadati</taxon>
        <taxon>Pseudomonadota</taxon>
        <taxon>Alphaproteobacteria</taxon>
        <taxon>Hyphomicrobiales</taxon>
        <taxon>Rhizobiaceae</taxon>
        <taxon>Shinella</taxon>
    </lineage>
</organism>
<evidence type="ECO:0000313" key="5">
    <source>
        <dbReference type="EMBL" id="TCN48715.1"/>
    </source>
</evidence>
<dbReference type="Pfam" id="PF00248">
    <property type="entry name" value="Aldo_ket_red"/>
    <property type="match status" value="1"/>
</dbReference>
<feature type="active site" description="Proton donor" evidence="1">
    <location>
        <position position="57"/>
    </location>
</feature>
<sequence>MKAELPAVTFPGGRQVPALGLGTWHMGEGDASMAEEANSLRAGIDLGMTLIDTAEMYADGGAETVVGEAIRGRRDAVYLVSKVLPYNASRSGTIAACEASLKRLGTDHVDLYLLHWRGRHPLAETVEAFEMLKAEGKIGAWGVSNFDKDDMLELLDAAEPARPAANQVLYNLSRRGIEFDLLRWSQVQGIPIMAYSPLDEGRLVGHPVLEEIGRIHKASAAQVALAFLLTRPGVIAIPKSGSPDRVRENFHAAEIRLTSEDLRLLDDAFPPPTRKRPLEMI</sequence>
<dbReference type="Proteomes" id="UP000295351">
    <property type="component" value="Unassembled WGS sequence"/>
</dbReference>
<evidence type="ECO:0000256" key="2">
    <source>
        <dbReference type="PIRSR" id="PIRSR000097-2"/>
    </source>
</evidence>
<gene>
    <name evidence="5" type="ORF">EV665_101453</name>
</gene>
<feature type="binding site" evidence="2">
    <location>
        <position position="115"/>
    </location>
    <ligand>
        <name>substrate</name>
    </ligand>
</feature>
<dbReference type="InterPro" id="IPR020471">
    <property type="entry name" value="AKR"/>
</dbReference>
<evidence type="ECO:0000313" key="6">
    <source>
        <dbReference type="Proteomes" id="UP000295351"/>
    </source>
</evidence>
<evidence type="ECO:0000259" key="4">
    <source>
        <dbReference type="Pfam" id="PF00248"/>
    </source>
</evidence>
<dbReference type="AlphaFoldDB" id="A0A4R2D4Q7"/>
<dbReference type="InterPro" id="IPR023210">
    <property type="entry name" value="NADP_OxRdtase_dom"/>
</dbReference>
<dbReference type="PANTHER" id="PTHR43638:SF3">
    <property type="entry name" value="ALDEHYDE REDUCTASE"/>
    <property type="match status" value="1"/>
</dbReference>
<name>A0A4R2D4Q7_SHIGR</name>
<dbReference type="GO" id="GO:0016491">
    <property type="term" value="F:oxidoreductase activity"/>
    <property type="evidence" value="ECO:0007669"/>
    <property type="project" value="InterPro"/>
</dbReference>
<dbReference type="EMBL" id="SLVX01000001">
    <property type="protein sequence ID" value="TCN48715.1"/>
    <property type="molecule type" value="Genomic_DNA"/>
</dbReference>
<dbReference type="PANTHER" id="PTHR43638">
    <property type="entry name" value="OXIDOREDUCTASE, ALDO/KETO REDUCTASE FAMILY PROTEIN"/>
    <property type="match status" value="1"/>
</dbReference>
<dbReference type="PRINTS" id="PR00069">
    <property type="entry name" value="ALDKETRDTASE"/>
</dbReference>
<comment type="caution">
    <text evidence="5">The sequence shown here is derived from an EMBL/GenBank/DDBJ whole genome shotgun (WGS) entry which is preliminary data.</text>
</comment>
<keyword evidence="6" id="KW-1185">Reference proteome</keyword>
<protein>
    <submittedName>
        <fullName evidence="5">Diketogulonate reductase-like aldo/keto reductase</fullName>
    </submittedName>
</protein>
<evidence type="ECO:0000256" key="3">
    <source>
        <dbReference type="PIRSR" id="PIRSR000097-3"/>
    </source>
</evidence>
<dbReference type="Gene3D" id="3.20.20.100">
    <property type="entry name" value="NADP-dependent oxidoreductase domain"/>
    <property type="match status" value="1"/>
</dbReference>
<accession>A0A4R2D4Q7</accession>
<feature type="site" description="Lowers pKa of active site Tyr" evidence="3">
    <location>
        <position position="82"/>
    </location>
</feature>
<feature type="domain" description="NADP-dependent oxidoreductase" evidence="4">
    <location>
        <begin position="19"/>
        <end position="267"/>
    </location>
</feature>
<dbReference type="CDD" id="cd19138">
    <property type="entry name" value="AKR_YeaE"/>
    <property type="match status" value="1"/>
</dbReference>
<dbReference type="RefSeq" id="WP_133032926.1">
    <property type="nucleotide sequence ID" value="NZ_BAABEI010000012.1"/>
</dbReference>
<reference evidence="5 6" key="1">
    <citation type="submission" date="2019-03" db="EMBL/GenBank/DDBJ databases">
        <title>Genomic Encyclopedia of Type Strains, Phase IV (KMG-IV): sequencing the most valuable type-strain genomes for metagenomic binning, comparative biology and taxonomic classification.</title>
        <authorList>
            <person name="Goeker M."/>
        </authorList>
    </citation>
    <scope>NUCLEOTIDE SEQUENCE [LARGE SCALE GENOMIC DNA]</scope>
    <source>
        <strain evidence="5 6">DSM 18401</strain>
    </source>
</reference>
<proteinExistence type="predicted"/>
<dbReference type="PIRSF" id="PIRSF000097">
    <property type="entry name" value="AKR"/>
    <property type="match status" value="1"/>
</dbReference>